<protein>
    <submittedName>
        <fullName evidence="2">Branched-subunit amino acid aminotransferase/4-amino-4-deoxychorismate lyase</fullName>
    </submittedName>
</protein>
<dbReference type="InterPro" id="IPR001544">
    <property type="entry name" value="Aminotrans_IV"/>
</dbReference>
<comment type="similarity">
    <text evidence="1">Belongs to the class-IV pyridoxal-phosphate-dependent aminotransferase family.</text>
</comment>
<keyword evidence="3" id="KW-1185">Reference proteome</keyword>
<accession>A0A4R6RVV3</accession>
<dbReference type="Gene3D" id="3.30.470.10">
    <property type="match status" value="1"/>
</dbReference>
<evidence type="ECO:0000313" key="2">
    <source>
        <dbReference type="EMBL" id="TDP91132.1"/>
    </source>
</evidence>
<keyword evidence="2" id="KW-0808">Transferase</keyword>
<dbReference type="Proteomes" id="UP000295444">
    <property type="component" value="Unassembled WGS sequence"/>
</dbReference>
<dbReference type="GO" id="GO:0008483">
    <property type="term" value="F:transaminase activity"/>
    <property type="evidence" value="ECO:0007669"/>
    <property type="project" value="UniProtKB-KW"/>
</dbReference>
<dbReference type="PANTHER" id="PTHR42743">
    <property type="entry name" value="AMINO-ACID AMINOTRANSFERASE"/>
    <property type="match status" value="1"/>
</dbReference>
<comment type="caution">
    <text evidence="2">The sequence shown here is derived from an EMBL/GenBank/DDBJ whole genome shotgun (WGS) entry which is preliminary data.</text>
</comment>
<dbReference type="EMBL" id="SNXZ01000009">
    <property type="protein sequence ID" value="TDP91132.1"/>
    <property type="molecule type" value="Genomic_DNA"/>
</dbReference>
<evidence type="ECO:0000313" key="3">
    <source>
        <dbReference type="Proteomes" id="UP000295444"/>
    </source>
</evidence>
<dbReference type="InterPro" id="IPR050571">
    <property type="entry name" value="Class-IV_PLP-Dep_Aminotrnsfr"/>
</dbReference>
<dbReference type="GO" id="GO:0008696">
    <property type="term" value="F:4-amino-4-deoxychorismate lyase activity"/>
    <property type="evidence" value="ECO:0007669"/>
    <property type="project" value="TreeGrafter"/>
</dbReference>
<keyword evidence="2" id="KW-0456">Lyase</keyword>
<dbReference type="OrthoDB" id="8912228at2"/>
<dbReference type="GO" id="GO:0008153">
    <property type="term" value="P:4-aminobenzoate biosynthetic process"/>
    <property type="evidence" value="ECO:0007669"/>
    <property type="project" value="TreeGrafter"/>
</dbReference>
<dbReference type="InterPro" id="IPR036038">
    <property type="entry name" value="Aminotransferase-like"/>
</dbReference>
<keyword evidence="2" id="KW-0032">Aminotransferase</keyword>
<proteinExistence type="inferred from homology"/>
<dbReference type="Gene3D" id="3.20.10.10">
    <property type="entry name" value="D-amino Acid Aminotransferase, subunit A, domain 2"/>
    <property type="match status" value="1"/>
</dbReference>
<dbReference type="PANTHER" id="PTHR42743:SF2">
    <property type="entry name" value="AMINODEOXYCHORISMATE LYASE"/>
    <property type="match status" value="1"/>
</dbReference>
<evidence type="ECO:0000256" key="1">
    <source>
        <dbReference type="ARBA" id="ARBA00009320"/>
    </source>
</evidence>
<gene>
    <name evidence="2" type="ORF">EV186_109124</name>
</gene>
<reference evidence="2 3" key="1">
    <citation type="submission" date="2019-03" db="EMBL/GenBank/DDBJ databases">
        <title>Genomic Encyclopedia of Type Strains, Phase IV (KMG-IV): sequencing the most valuable type-strain genomes for metagenomic binning, comparative biology and taxonomic classification.</title>
        <authorList>
            <person name="Goeker M."/>
        </authorList>
    </citation>
    <scope>NUCLEOTIDE SEQUENCE [LARGE SCALE GENOMIC DNA]</scope>
    <source>
        <strain evidence="2 3">DSM 45361</strain>
    </source>
</reference>
<dbReference type="AlphaFoldDB" id="A0A4R6RVV3"/>
<organism evidence="2 3">
    <name type="scientific">Labedaea rhizosphaerae</name>
    <dbReference type="NCBI Taxonomy" id="598644"/>
    <lineage>
        <taxon>Bacteria</taxon>
        <taxon>Bacillati</taxon>
        <taxon>Actinomycetota</taxon>
        <taxon>Actinomycetes</taxon>
        <taxon>Pseudonocardiales</taxon>
        <taxon>Pseudonocardiaceae</taxon>
        <taxon>Labedaea</taxon>
    </lineage>
</organism>
<name>A0A4R6RVV3_LABRH</name>
<dbReference type="InterPro" id="IPR043132">
    <property type="entry name" value="BCAT-like_C"/>
</dbReference>
<dbReference type="InterPro" id="IPR043131">
    <property type="entry name" value="BCAT-like_N"/>
</dbReference>
<dbReference type="NCBIfam" id="NF006734">
    <property type="entry name" value="PRK09266.1"/>
    <property type="match status" value="1"/>
</dbReference>
<dbReference type="Pfam" id="PF01063">
    <property type="entry name" value="Aminotran_4"/>
    <property type="match status" value="1"/>
</dbReference>
<dbReference type="RefSeq" id="WP_133853915.1">
    <property type="nucleotide sequence ID" value="NZ_SNXZ01000009.1"/>
</dbReference>
<dbReference type="SUPFAM" id="SSF56752">
    <property type="entry name" value="D-aminoacid aminotransferase-like PLP-dependent enzymes"/>
    <property type="match status" value="1"/>
</dbReference>
<dbReference type="GO" id="GO:0005829">
    <property type="term" value="C:cytosol"/>
    <property type="evidence" value="ECO:0007669"/>
    <property type="project" value="TreeGrafter"/>
</dbReference>
<sequence>MRYLELNGEALPDDASRLIPLTYGHFTAMQVRGGAVAGWPLHLARLAASSREMFGAAVPDEQVHALAARALAASGLADASMRIMMVPPAGGLSADAVPPDVVVVVADPVDEAPGPALRVCSQVYERELPHVKHLATMGLTRAHRLAVAAGFDDALFVDRDGLVLEGSIYNVAFWDGEAVVWPQAPMLTGIMMQLVQGALTSLGVPQRTTPIRLADVSSFRAAFFTNSQCARQPIASLDDVVFPGDDRLWSLLASMTFASTRL</sequence>